<evidence type="ECO:0000313" key="2">
    <source>
        <dbReference type="Proteomes" id="UP000516314"/>
    </source>
</evidence>
<proteinExistence type="predicted"/>
<organism evidence="1 2">
    <name type="scientific">Arabidopsis thaliana</name>
    <name type="common">Mouse-ear cress</name>
    <dbReference type="NCBI Taxonomy" id="3702"/>
    <lineage>
        <taxon>Eukaryota</taxon>
        <taxon>Viridiplantae</taxon>
        <taxon>Streptophyta</taxon>
        <taxon>Embryophyta</taxon>
        <taxon>Tracheophyta</taxon>
        <taxon>Spermatophyta</taxon>
        <taxon>Magnoliopsida</taxon>
        <taxon>eudicotyledons</taxon>
        <taxon>Gunneridae</taxon>
        <taxon>Pentapetalae</taxon>
        <taxon>rosids</taxon>
        <taxon>malvids</taxon>
        <taxon>Brassicales</taxon>
        <taxon>Brassicaceae</taxon>
        <taxon>Camelineae</taxon>
        <taxon>Arabidopsis</taxon>
    </lineage>
</organism>
<gene>
    <name evidence="1" type="ORF">AT9943_LOCUS12680</name>
</gene>
<dbReference type="AlphaFoldDB" id="A0A7G2EQ21"/>
<dbReference type="Proteomes" id="UP000516314">
    <property type="component" value="Chromosome 3"/>
</dbReference>
<sequence>MNDERIRERERLQIEQIGELNFDELQVEEVNDNDDLFSFPLCFHTRASGNIGDDELMFNPVLASLHMFLGEVEDTQNRVVFMDGGTVLKIRLFFILKEFFYFLRPHYPLESFSLVSLEGSKPRRENQSLEV</sequence>
<dbReference type="EMBL" id="LR881468">
    <property type="protein sequence ID" value="CAD5324799.1"/>
    <property type="molecule type" value="Genomic_DNA"/>
</dbReference>
<evidence type="ECO:0000313" key="1">
    <source>
        <dbReference type="EMBL" id="CAD5324799.1"/>
    </source>
</evidence>
<name>A0A7G2EQ21_ARATH</name>
<reference evidence="1 2" key="1">
    <citation type="submission" date="2020-09" db="EMBL/GenBank/DDBJ databases">
        <authorList>
            <person name="Ashkenazy H."/>
        </authorList>
    </citation>
    <scope>NUCLEOTIDE SEQUENCE [LARGE SCALE GENOMIC DNA]</scope>
    <source>
        <strain evidence="2">cv. Cdm-0</strain>
    </source>
</reference>
<protein>
    <submittedName>
        <fullName evidence="1">(thale cress) hypothetical protein</fullName>
    </submittedName>
</protein>
<accession>A0A7G2EQ21</accession>